<dbReference type="PROSITE" id="PS50850">
    <property type="entry name" value="MFS"/>
    <property type="match status" value="1"/>
</dbReference>
<gene>
    <name evidence="6" type="ORF">BCR39DRAFT_554066</name>
</gene>
<accession>A0A1Y2AG70</accession>
<comment type="similarity">
    <text evidence="2">Belongs to the major facilitator superfamily. Monocarboxylate porter (TC 2.A.1.13) family.</text>
</comment>
<dbReference type="InParanoid" id="A0A1Y2AG70"/>
<dbReference type="EMBL" id="MCFC01000116">
    <property type="protein sequence ID" value="ORY21217.1"/>
    <property type="molecule type" value="Genomic_DNA"/>
</dbReference>
<dbReference type="PANTHER" id="PTHR11360">
    <property type="entry name" value="MONOCARBOXYLATE TRANSPORTER"/>
    <property type="match status" value="1"/>
</dbReference>
<keyword evidence="7" id="KW-1185">Reference proteome</keyword>
<evidence type="ECO:0000256" key="2">
    <source>
        <dbReference type="ARBA" id="ARBA00006727"/>
    </source>
</evidence>
<comment type="subcellular location">
    <subcellularLocation>
        <location evidence="1">Membrane</location>
        <topology evidence="1">Multi-pass membrane protein</topology>
    </subcellularLocation>
</comment>
<organism evidence="6 7">
    <name type="scientific">Naematelia encephala</name>
    <dbReference type="NCBI Taxonomy" id="71784"/>
    <lineage>
        <taxon>Eukaryota</taxon>
        <taxon>Fungi</taxon>
        <taxon>Dikarya</taxon>
        <taxon>Basidiomycota</taxon>
        <taxon>Agaricomycotina</taxon>
        <taxon>Tremellomycetes</taxon>
        <taxon>Tremellales</taxon>
        <taxon>Naemateliaceae</taxon>
        <taxon>Naematelia</taxon>
    </lineage>
</organism>
<feature type="region of interest" description="Disordered" evidence="3">
    <location>
        <begin position="1"/>
        <end position="24"/>
    </location>
</feature>
<feature type="transmembrane region" description="Helical" evidence="4">
    <location>
        <begin position="184"/>
        <end position="203"/>
    </location>
</feature>
<keyword evidence="4" id="KW-0472">Membrane</keyword>
<dbReference type="InterPro" id="IPR011701">
    <property type="entry name" value="MFS"/>
</dbReference>
<proteinExistence type="inferred from homology"/>
<dbReference type="Gene3D" id="1.20.1250.20">
    <property type="entry name" value="MFS general substrate transporter like domains"/>
    <property type="match status" value="2"/>
</dbReference>
<dbReference type="GO" id="GO:0022857">
    <property type="term" value="F:transmembrane transporter activity"/>
    <property type="evidence" value="ECO:0007669"/>
    <property type="project" value="InterPro"/>
</dbReference>
<feature type="transmembrane region" description="Helical" evidence="4">
    <location>
        <begin position="322"/>
        <end position="341"/>
    </location>
</feature>
<keyword evidence="4" id="KW-0812">Transmembrane</keyword>
<dbReference type="OrthoDB" id="2213137at2759"/>
<feature type="transmembrane region" description="Helical" evidence="4">
    <location>
        <begin position="125"/>
        <end position="143"/>
    </location>
</feature>
<evidence type="ECO:0000313" key="6">
    <source>
        <dbReference type="EMBL" id="ORY21217.1"/>
    </source>
</evidence>
<feature type="transmembrane region" description="Helical" evidence="4">
    <location>
        <begin position="92"/>
        <end position="113"/>
    </location>
</feature>
<evidence type="ECO:0000256" key="1">
    <source>
        <dbReference type="ARBA" id="ARBA00004141"/>
    </source>
</evidence>
<dbReference type="Pfam" id="PF07690">
    <property type="entry name" value="MFS_1"/>
    <property type="match status" value="1"/>
</dbReference>
<dbReference type="SUPFAM" id="SSF103473">
    <property type="entry name" value="MFS general substrate transporter"/>
    <property type="match status" value="1"/>
</dbReference>
<protein>
    <submittedName>
        <fullName evidence="6">Major facilitator superfamily domain-containing protein</fullName>
    </submittedName>
</protein>
<dbReference type="InterPro" id="IPR050327">
    <property type="entry name" value="Proton-linked_MCT"/>
</dbReference>
<evidence type="ECO:0000256" key="4">
    <source>
        <dbReference type="SAM" id="Phobius"/>
    </source>
</evidence>
<feature type="transmembrane region" description="Helical" evidence="4">
    <location>
        <begin position="215"/>
        <end position="235"/>
    </location>
</feature>
<feature type="domain" description="Major facilitator superfamily (MFS) profile" evidence="5">
    <location>
        <begin position="256"/>
        <end position="466"/>
    </location>
</feature>
<evidence type="ECO:0000259" key="5">
    <source>
        <dbReference type="PROSITE" id="PS50850"/>
    </source>
</evidence>
<evidence type="ECO:0000313" key="7">
    <source>
        <dbReference type="Proteomes" id="UP000193986"/>
    </source>
</evidence>
<keyword evidence="4" id="KW-1133">Transmembrane helix</keyword>
<name>A0A1Y2AG70_9TREE</name>
<dbReference type="InterPro" id="IPR020846">
    <property type="entry name" value="MFS_dom"/>
</dbReference>
<feature type="compositionally biased region" description="Polar residues" evidence="3">
    <location>
        <begin position="15"/>
        <end position="24"/>
    </location>
</feature>
<reference evidence="6 7" key="1">
    <citation type="submission" date="2016-07" db="EMBL/GenBank/DDBJ databases">
        <title>Pervasive Adenine N6-methylation of Active Genes in Fungi.</title>
        <authorList>
            <consortium name="DOE Joint Genome Institute"/>
            <person name="Mondo S.J."/>
            <person name="Dannebaum R.O."/>
            <person name="Kuo R.C."/>
            <person name="Labutti K."/>
            <person name="Haridas S."/>
            <person name="Kuo A."/>
            <person name="Salamov A."/>
            <person name="Ahrendt S.R."/>
            <person name="Lipzen A."/>
            <person name="Sullivan W."/>
            <person name="Andreopoulos W.B."/>
            <person name="Clum A."/>
            <person name="Lindquist E."/>
            <person name="Daum C."/>
            <person name="Ramamoorthy G.K."/>
            <person name="Gryganskyi A."/>
            <person name="Culley D."/>
            <person name="Magnuson J.K."/>
            <person name="James T.Y."/>
            <person name="O'Malley M.A."/>
            <person name="Stajich J.E."/>
            <person name="Spatafora J.W."/>
            <person name="Visel A."/>
            <person name="Grigoriev I.V."/>
        </authorList>
    </citation>
    <scope>NUCLEOTIDE SEQUENCE [LARGE SCALE GENOMIC DNA]</scope>
    <source>
        <strain evidence="6 7">68-887.2</strain>
    </source>
</reference>
<feature type="transmembrane region" description="Helical" evidence="4">
    <location>
        <begin position="347"/>
        <end position="369"/>
    </location>
</feature>
<dbReference type="GO" id="GO:0016020">
    <property type="term" value="C:membrane"/>
    <property type="evidence" value="ECO:0007669"/>
    <property type="project" value="UniProtKB-SubCell"/>
</dbReference>
<comment type="caution">
    <text evidence="6">The sequence shown here is derived from an EMBL/GenBank/DDBJ whole genome shotgun (WGS) entry which is preliminary data.</text>
</comment>
<evidence type="ECO:0000256" key="3">
    <source>
        <dbReference type="SAM" id="MobiDB-lite"/>
    </source>
</evidence>
<feature type="transmembrane region" description="Helical" evidence="4">
    <location>
        <begin position="381"/>
        <end position="404"/>
    </location>
</feature>
<dbReference type="Proteomes" id="UP000193986">
    <property type="component" value="Unassembled WGS sequence"/>
</dbReference>
<sequence length="466" mass="48877">MATSTATASAIELQPRNTSNDPASLETNAVSGALPLDGDHARASIIADSTVPDGGYGWVVIFSCAVITWWFVGTTYSWGILQASLVEAGLSSSSTLSFVGSLTVTCIAVLAIVNARVIRALGARYTGVLGILLLGLGEVLGGFCTHNVGGLFVTVGIIMGIGSSLCFMTVSVTPAQYFSKKRGLANGIVYAGGGLGGTVISFAMDGLIQRLGPAWTFRVIGMITLATGLPAAWLIKERAPIRSTAFLDFTLFRDFKFLILFLAGAVATFPIFVPPFFLPLYAGSLQLSSSAGAGLVAGFNFSSAVGRLGCGFMSDRLGPLNTLFISLLLSAASMLVLWPVSTTIAPLIAFVIINGAANGGFFATMPTVVGNVFGSTRISVAMGMIVTGWAGGYLMGAPIAGYLLKAYGGDGSLTNYHPRHVLCWIHDTRRDRIGGNGTNYARQEDLQEVLSDQRYEASDGRVRKSK</sequence>
<feature type="transmembrane region" description="Helical" evidence="4">
    <location>
        <begin position="255"/>
        <end position="278"/>
    </location>
</feature>
<feature type="transmembrane region" description="Helical" evidence="4">
    <location>
        <begin position="149"/>
        <end position="172"/>
    </location>
</feature>
<dbReference type="AlphaFoldDB" id="A0A1Y2AG70"/>
<dbReference type="PANTHER" id="PTHR11360:SF305">
    <property type="entry name" value="MAJOR FACILITATOR SUPERFAMILY (MFS) PROFILE DOMAIN-CONTAINING PROTEIN"/>
    <property type="match status" value="1"/>
</dbReference>
<dbReference type="InterPro" id="IPR036259">
    <property type="entry name" value="MFS_trans_sf"/>
</dbReference>
<feature type="transmembrane region" description="Helical" evidence="4">
    <location>
        <begin position="55"/>
        <end position="72"/>
    </location>
</feature>